<dbReference type="STRING" id="70601.gene:9377354"/>
<dbReference type="KEGG" id="pho:PH0423"/>
<dbReference type="AlphaFoldDB" id="O58160"/>
<dbReference type="EnsemblBacteria" id="BAA29509">
    <property type="protein sequence ID" value="BAA29509"/>
    <property type="gene ID" value="BAA29509"/>
</dbReference>
<dbReference type="SUPFAM" id="SSF81301">
    <property type="entry name" value="Nucleotidyltransferase"/>
    <property type="match status" value="1"/>
</dbReference>
<accession>O58160</accession>
<organism evidence="1 2">
    <name type="scientific">Pyrococcus horikoshii (strain ATCC 700860 / DSM 12428 / JCM 9974 / NBRC 100139 / OT-3)</name>
    <dbReference type="NCBI Taxonomy" id="70601"/>
    <lineage>
        <taxon>Archaea</taxon>
        <taxon>Methanobacteriati</taxon>
        <taxon>Methanobacteriota</taxon>
        <taxon>Thermococci</taxon>
        <taxon>Thermococcales</taxon>
        <taxon>Thermococcaceae</taxon>
        <taxon>Pyrococcus</taxon>
    </lineage>
</organism>
<evidence type="ECO:0000313" key="1">
    <source>
        <dbReference type="EMBL" id="BAA29509.1"/>
    </source>
</evidence>
<protein>
    <submittedName>
        <fullName evidence="1">Uncharacterized protein</fullName>
    </submittedName>
</protein>
<dbReference type="PIR" id="H71152">
    <property type="entry name" value="H71152"/>
</dbReference>
<name>O58160_PYRHO</name>
<dbReference type="InterPro" id="IPR043519">
    <property type="entry name" value="NT_sf"/>
</dbReference>
<dbReference type="Proteomes" id="UP000000752">
    <property type="component" value="Chromosome"/>
</dbReference>
<proteinExistence type="predicted"/>
<evidence type="ECO:0000313" key="2">
    <source>
        <dbReference type="Proteomes" id="UP000000752"/>
    </source>
</evidence>
<reference evidence="1 2" key="1">
    <citation type="journal article" date="1998" name="DNA Res.">
        <title>Complete sequence and gene organization of the genome of a hyper-thermophilic archaebacterium, Pyrococcus horikoshii OT3.</title>
        <authorList>
            <person name="Kawarabayasi Y."/>
            <person name="Sawada M."/>
            <person name="Horikawa H."/>
            <person name="Haikawa Y."/>
            <person name="Hino Y."/>
            <person name="Yamamoto S."/>
            <person name="Sekine M."/>
            <person name="Baba S."/>
            <person name="Kosugi H."/>
            <person name="Hosoyama A."/>
            <person name="Nagai Y."/>
            <person name="Sakai M."/>
            <person name="Ogura K."/>
            <person name="Otuka R."/>
            <person name="Nakazawa H."/>
            <person name="Takamiya M."/>
            <person name="Ohfuku Y."/>
            <person name="Funahashi T."/>
            <person name="Tanaka T."/>
            <person name="Kudoh Y."/>
            <person name="Yamazaki J."/>
            <person name="Kushida N."/>
            <person name="Oguchi A."/>
            <person name="Aoki K."/>
            <person name="Nakamura Y."/>
            <person name="Robb T.F."/>
            <person name="Horikoshi K."/>
            <person name="Masuchi Y."/>
            <person name="Shizuya H."/>
            <person name="Kikuchi H."/>
        </authorList>
    </citation>
    <scope>NUCLEOTIDE SEQUENCE [LARGE SCALE GENOMIC DNA]</scope>
    <source>
        <strain evidence="2">ATCC 700860 / DSM 12428 / JCM 9974 / NBRC 100139 / OT-3</strain>
    </source>
</reference>
<gene>
    <name evidence="1" type="ordered locus">PH0423</name>
</gene>
<keyword evidence="2" id="KW-1185">Reference proteome</keyword>
<dbReference type="EMBL" id="BA000001">
    <property type="protein sequence ID" value="BAA29509.1"/>
    <property type="molecule type" value="Genomic_DNA"/>
</dbReference>
<sequence length="389" mass="46336">MEVEPMREFYFYGYPTQLSISTYEEVLSEYVDLISQDDNVLAVYQSGSISVPGISDLDIFIVLDDPFNKNTIEVLRNWRRDMTSRYIFYHSPFIISKEDFPSIKYVHTAFNLRRIYGSEIPIINPSNDEITFIKILNILDWSYILTVSLSEMFLRRKIHMRTALMTLGSVAHTLALAQDILGCKDYRKIIRSIRAFRRNFFKLPDHGYKYRMPDLIIKSFEALIDIVKHVTEYMLSMEYIYYDVHKNIKLQVRPDLIINFKSYKSTYDIYNGKLIKVLAIPIIAIELPNTFLIINSEYSKYCSQGILKVYRINSYYNLHLDNDFKHVIQKRMTLFNKIIKYIPEDFTQYIPINFYSKQDLCSNSYFIRTIFRTVINELKYLANQFRFKR</sequence>